<evidence type="ECO:0000313" key="1">
    <source>
        <dbReference type="EMBL" id="MCT7359294.1"/>
    </source>
</evidence>
<accession>A0A9X2WFF7</accession>
<reference evidence="1" key="2">
    <citation type="submission" date="2022-08" db="EMBL/GenBank/DDBJ databases">
        <authorList>
            <person name="Dong C."/>
        </authorList>
    </citation>
    <scope>NUCLEOTIDE SEQUENCE</scope>
    <source>
        <strain evidence="1">59MF3M-4</strain>
    </source>
</reference>
<dbReference type="Proteomes" id="UP001147830">
    <property type="component" value="Unassembled WGS sequence"/>
</dbReference>
<organism evidence="1 2">
    <name type="scientific">Thalassolituus pacificus</name>
    <dbReference type="NCBI Taxonomy" id="2975440"/>
    <lineage>
        <taxon>Bacteria</taxon>
        <taxon>Pseudomonadati</taxon>
        <taxon>Pseudomonadota</taxon>
        <taxon>Gammaproteobacteria</taxon>
        <taxon>Oceanospirillales</taxon>
        <taxon>Oceanospirillaceae</taxon>
        <taxon>Thalassolituus</taxon>
    </lineage>
</organism>
<comment type="caution">
    <text evidence="1">The sequence shown here is derived from an EMBL/GenBank/DDBJ whole genome shotgun (WGS) entry which is preliminary data.</text>
</comment>
<dbReference type="RefSeq" id="WP_260976162.1">
    <property type="nucleotide sequence ID" value="NZ_JAOANI010000015.1"/>
</dbReference>
<gene>
    <name evidence="1" type="ORF">NYR02_09695</name>
</gene>
<sequence>MAAQFATESGDNPLWEFALTFYARPGVQQTLLSLQNDADMDVLLLLTALWLGKQHYELPDTLSEAGDYFRWRQQVILPIRHARSHLNAEPLRSQQAALRKQLLQAELQAEREGIVRILDWLKNQSLIDQQQPCCEQNLLLLQDMAAVDNGVSAAQKKEARRPLLQQLLLLAE</sequence>
<dbReference type="InterPro" id="IPR012659">
    <property type="entry name" value="CHP02444"/>
</dbReference>
<evidence type="ECO:0000313" key="2">
    <source>
        <dbReference type="Proteomes" id="UP001147830"/>
    </source>
</evidence>
<dbReference type="Pfam" id="PF09523">
    <property type="entry name" value="DUF2390"/>
    <property type="match status" value="1"/>
</dbReference>
<keyword evidence="2" id="KW-1185">Reference proteome</keyword>
<dbReference type="EMBL" id="JAOANI010000015">
    <property type="protein sequence ID" value="MCT7359294.1"/>
    <property type="molecule type" value="Genomic_DNA"/>
</dbReference>
<dbReference type="NCBIfam" id="TIGR02444">
    <property type="entry name" value="TIGR02444 family protein"/>
    <property type="match status" value="1"/>
</dbReference>
<proteinExistence type="predicted"/>
<reference evidence="1" key="1">
    <citation type="journal article" date="2022" name="Front. Microbiol.">
        <title>Genome-based taxonomic rearrangement of Oceanobacter-related bacteria including the description of Thalassolituus hydrocarbonoclasticus sp. nov. and Thalassolituus pacificus sp. nov. and emended description of the genus Thalassolituus.</title>
        <authorList>
            <person name="Dong C."/>
            <person name="Wei L."/>
            <person name="Wang J."/>
            <person name="Lai Q."/>
            <person name="Huang Z."/>
            <person name="Shao Z."/>
        </authorList>
    </citation>
    <scope>NUCLEOTIDE SEQUENCE</scope>
    <source>
        <strain evidence="1">59MF3M-4</strain>
    </source>
</reference>
<protein>
    <submittedName>
        <fullName evidence="1">TIGR02444 family protein</fullName>
    </submittedName>
</protein>
<name>A0A9X2WFF7_9GAMM</name>
<dbReference type="AlphaFoldDB" id="A0A9X2WFF7"/>